<organism evidence="1 2">
    <name type="scientific">Floricoccus tropicus</name>
    <dbReference type="NCBI Taxonomy" id="1859473"/>
    <lineage>
        <taxon>Bacteria</taxon>
        <taxon>Bacillati</taxon>
        <taxon>Bacillota</taxon>
        <taxon>Bacilli</taxon>
        <taxon>Lactobacillales</taxon>
        <taxon>Streptococcaceae</taxon>
        <taxon>Floricoccus</taxon>
    </lineage>
</organism>
<evidence type="ECO:0000313" key="1">
    <source>
        <dbReference type="EMBL" id="OFI48831.1"/>
    </source>
</evidence>
<accession>A0A1E8GKQ4</accession>
<dbReference type="RefSeq" id="WP_070792764.1">
    <property type="nucleotide sequence ID" value="NZ_MKIR01000023.1"/>
</dbReference>
<evidence type="ECO:0000313" key="2">
    <source>
        <dbReference type="Proteomes" id="UP000178622"/>
    </source>
</evidence>
<protein>
    <submittedName>
        <fullName evidence="1">Uncharacterized protein</fullName>
    </submittedName>
</protein>
<sequence length="63" mass="7269">MNNKELKIKAEQARSLYRSNLITRAEAINMIEPFVVAFNVKSKEIAKKYNQRPKAISVASFLR</sequence>
<keyword evidence="2" id="KW-1185">Reference proteome</keyword>
<dbReference type="EMBL" id="MKIR01000023">
    <property type="protein sequence ID" value="OFI48831.1"/>
    <property type="molecule type" value="Genomic_DNA"/>
</dbReference>
<dbReference type="OrthoDB" id="2339674at2"/>
<dbReference type="AlphaFoldDB" id="A0A1E8GKQ4"/>
<name>A0A1E8GKQ4_9LACT</name>
<gene>
    <name evidence="1" type="ORF">BG261_05430</name>
</gene>
<dbReference type="STRING" id="1859473.BG261_05430"/>
<proteinExistence type="predicted"/>
<comment type="caution">
    <text evidence="1">The sequence shown here is derived from an EMBL/GenBank/DDBJ whole genome shotgun (WGS) entry which is preliminary data.</text>
</comment>
<dbReference type="Proteomes" id="UP000178622">
    <property type="component" value="Unassembled WGS sequence"/>
</dbReference>
<reference evidence="2" key="1">
    <citation type="submission" date="2016-09" db="EMBL/GenBank/DDBJ databases">
        <title>Draft genome sequence of a novel species of the family Streptococcaceae isolated from flowers.</title>
        <authorList>
            <person name="Chuah L.-O."/>
            <person name="Yap K.-P."/>
            <person name="Thong K.L."/>
            <person name="Liong M.T."/>
            <person name="Ahmad R."/>
            <person name="Rusul G."/>
        </authorList>
    </citation>
    <scope>NUCLEOTIDE SEQUENCE [LARGE SCALE GENOMIC DNA]</scope>
    <source>
        <strain evidence="2">DF1</strain>
    </source>
</reference>